<organism evidence="3 4">
    <name type="scientific">Roseomonas fluvialis</name>
    <dbReference type="NCBI Taxonomy" id="1750527"/>
    <lineage>
        <taxon>Bacteria</taxon>
        <taxon>Pseudomonadati</taxon>
        <taxon>Pseudomonadota</taxon>
        <taxon>Alphaproteobacteria</taxon>
        <taxon>Acetobacterales</taxon>
        <taxon>Roseomonadaceae</taxon>
        <taxon>Roseomonas</taxon>
    </lineage>
</organism>
<dbReference type="CDD" id="cd07814">
    <property type="entry name" value="SRPBCC_CalC_Aha1-like"/>
    <property type="match status" value="1"/>
</dbReference>
<feature type="domain" description="Activator of Hsp90 ATPase homologue 1/2-like C-terminal" evidence="2">
    <location>
        <begin position="15"/>
        <end position="142"/>
    </location>
</feature>
<keyword evidence="4" id="KW-1185">Reference proteome</keyword>
<proteinExistence type="inferred from homology"/>
<accession>A0ABN6P111</accession>
<dbReference type="Proteomes" id="UP000831327">
    <property type="component" value="Chromosome"/>
</dbReference>
<dbReference type="Pfam" id="PF08327">
    <property type="entry name" value="AHSA1"/>
    <property type="match status" value="1"/>
</dbReference>
<dbReference type="SUPFAM" id="SSF55961">
    <property type="entry name" value="Bet v1-like"/>
    <property type="match status" value="1"/>
</dbReference>
<dbReference type="InterPro" id="IPR013538">
    <property type="entry name" value="ASHA1/2-like_C"/>
</dbReference>
<evidence type="ECO:0000259" key="2">
    <source>
        <dbReference type="Pfam" id="PF08327"/>
    </source>
</evidence>
<dbReference type="Gene3D" id="3.30.530.20">
    <property type="match status" value="1"/>
</dbReference>
<protein>
    <recommendedName>
        <fullName evidence="2">Activator of Hsp90 ATPase homologue 1/2-like C-terminal domain-containing protein</fullName>
    </recommendedName>
</protein>
<sequence>MTAVVPSLTLVRRIKAAPAAVFDAWTRPEILATWWGPHHTRVLEAEIDPREGGRFRVVLVEDTGARHEISGTYAEVAPPERLVFSWAWTNAPERVSRVTVVLRQIAEGTEVTLTHDRFADEGTATRHRRGWTESLDRLTTRFGAA</sequence>
<reference evidence="3 4" key="1">
    <citation type="journal article" date="2016" name="Microbes Environ.">
        <title>Phylogenetically diverse aerobic anoxygenic phototrophic bacteria isolated from epilithic biofilms in Tama river, Japan.</title>
        <authorList>
            <person name="Hirose S."/>
            <person name="Matsuura K."/>
            <person name="Haruta S."/>
        </authorList>
    </citation>
    <scope>NUCLEOTIDE SEQUENCE [LARGE SCALE GENOMIC DNA]</scope>
    <source>
        <strain evidence="3 4">S08</strain>
    </source>
</reference>
<evidence type="ECO:0000313" key="4">
    <source>
        <dbReference type="Proteomes" id="UP000831327"/>
    </source>
</evidence>
<dbReference type="EMBL" id="AP025637">
    <property type="protein sequence ID" value="BDG72355.1"/>
    <property type="molecule type" value="Genomic_DNA"/>
</dbReference>
<evidence type="ECO:0000256" key="1">
    <source>
        <dbReference type="ARBA" id="ARBA00006817"/>
    </source>
</evidence>
<dbReference type="InterPro" id="IPR023393">
    <property type="entry name" value="START-like_dom_sf"/>
</dbReference>
<comment type="similarity">
    <text evidence="1">Belongs to the AHA1 family.</text>
</comment>
<evidence type="ECO:0000313" key="3">
    <source>
        <dbReference type="EMBL" id="BDG72355.1"/>
    </source>
</evidence>
<gene>
    <name evidence="3" type="ORF">Rmf_22840</name>
</gene>
<name>A0ABN6P111_9PROT</name>